<keyword evidence="1" id="KW-1185">Reference proteome</keyword>
<evidence type="ECO:0000313" key="2">
    <source>
        <dbReference type="RefSeq" id="XP_042559293.1"/>
    </source>
</evidence>
<name>A0A8M1KAL6_CLUHA</name>
<protein>
    <submittedName>
        <fullName evidence="2">Regulator of G-protein signaling 9-like</fullName>
    </submittedName>
</protein>
<accession>A0A8M1KAL6</accession>
<dbReference type="RefSeq" id="XP_042559293.1">
    <property type="nucleotide sequence ID" value="XM_042703359.1"/>
</dbReference>
<dbReference type="KEGG" id="char:116218781"/>
<dbReference type="AlphaFoldDB" id="A0A8M1KAL6"/>
<dbReference type="Proteomes" id="UP000515152">
    <property type="component" value="Chromosome 23"/>
</dbReference>
<sequence length="201" mass="21678">MYKSSFSLYNPQLCQFTAPVPHLAVYSGFCEMQSTASPSFGGLPNSAACSSPISVAIDSTPASERRFDGHSGTASRFPSIVETRETSVGTGEEESQTPVARPRMTLSLSRLLRRGCNGSSVFASLSPKCTVAAGSGRVQPLGTKPQPHTQHRRLANFFQIKVDIPPECRIYPIDSEDEPESPGSARVGVKEIICPWESITK</sequence>
<organism evidence="1 2">
    <name type="scientific">Clupea harengus</name>
    <name type="common">Atlantic herring</name>
    <dbReference type="NCBI Taxonomy" id="7950"/>
    <lineage>
        <taxon>Eukaryota</taxon>
        <taxon>Metazoa</taxon>
        <taxon>Chordata</taxon>
        <taxon>Craniata</taxon>
        <taxon>Vertebrata</taxon>
        <taxon>Euteleostomi</taxon>
        <taxon>Actinopterygii</taxon>
        <taxon>Neopterygii</taxon>
        <taxon>Teleostei</taxon>
        <taxon>Clupei</taxon>
        <taxon>Clupeiformes</taxon>
        <taxon>Clupeoidei</taxon>
        <taxon>Clupeidae</taxon>
        <taxon>Clupea</taxon>
    </lineage>
</organism>
<evidence type="ECO:0000313" key="1">
    <source>
        <dbReference type="Proteomes" id="UP000515152"/>
    </source>
</evidence>
<proteinExistence type="predicted"/>
<dbReference type="GeneID" id="116218781"/>
<reference evidence="2" key="1">
    <citation type="submission" date="2025-08" db="UniProtKB">
        <authorList>
            <consortium name="RefSeq"/>
        </authorList>
    </citation>
    <scope>IDENTIFICATION</scope>
</reference>
<dbReference type="OrthoDB" id="196547at2759"/>
<gene>
    <name evidence="2" type="primary">LOC116218781</name>
</gene>